<protein>
    <submittedName>
        <fullName evidence="1">Uncharacterized protein</fullName>
    </submittedName>
</protein>
<accession>A0ABX8H155</accession>
<name>A0ABX8H155_9BACT</name>
<evidence type="ECO:0000313" key="1">
    <source>
        <dbReference type="EMBL" id="QWG09423.1"/>
    </source>
</evidence>
<evidence type="ECO:0000313" key="2">
    <source>
        <dbReference type="Proteomes" id="UP000682802"/>
    </source>
</evidence>
<gene>
    <name evidence="1" type="ORF">KM029_22715</name>
</gene>
<reference evidence="1 2" key="1">
    <citation type="submission" date="2021-05" db="EMBL/GenBank/DDBJ databases">
        <title>Comparative genomic studies on the polysaccharide-degrading batcterial strains of the Flammeovirga genus.</title>
        <authorList>
            <person name="Zewei F."/>
            <person name="Zheng Z."/>
            <person name="Yu L."/>
            <person name="Ruyue G."/>
            <person name="Yanhong M."/>
            <person name="Yuanyuan C."/>
            <person name="Jingyan G."/>
            <person name="Wenjun H."/>
        </authorList>
    </citation>
    <scope>NUCLEOTIDE SEQUENCE [LARGE SCALE GENOMIC DNA]</scope>
    <source>
        <strain evidence="1 2">YS10</strain>
    </source>
</reference>
<organism evidence="1 2">
    <name type="scientific">Flammeovirga kamogawensis</name>
    <dbReference type="NCBI Taxonomy" id="373891"/>
    <lineage>
        <taxon>Bacteria</taxon>
        <taxon>Pseudomonadati</taxon>
        <taxon>Bacteroidota</taxon>
        <taxon>Cytophagia</taxon>
        <taxon>Cytophagales</taxon>
        <taxon>Flammeovirgaceae</taxon>
        <taxon>Flammeovirga</taxon>
    </lineage>
</organism>
<dbReference type="EMBL" id="CP076129">
    <property type="protein sequence ID" value="QWG09423.1"/>
    <property type="molecule type" value="Genomic_DNA"/>
</dbReference>
<dbReference type="RefSeq" id="WP_144076098.1">
    <property type="nucleotide sequence ID" value="NZ_CP076129.1"/>
</dbReference>
<sequence>MKFFVIHIKESPIFADVLKLLQKGMQLAMKEIDSILDRVNIIEEKLQCKIIEAYYDELVDDFCLKMEFLKDGSKIKSWKRYDVHTLKNIVFPQVA</sequence>
<keyword evidence="2" id="KW-1185">Reference proteome</keyword>
<proteinExistence type="predicted"/>
<dbReference type="Proteomes" id="UP000682802">
    <property type="component" value="Chromosome 2"/>
</dbReference>